<name>Q4RAL9_TETNG</name>
<organism evidence="2">
    <name type="scientific">Tetraodon nigroviridis</name>
    <name type="common">Spotted green pufferfish</name>
    <name type="synonym">Chelonodon nigroviridis</name>
    <dbReference type="NCBI Taxonomy" id="99883"/>
    <lineage>
        <taxon>Eukaryota</taxon>
        <taxon>Metazoa</taxon>
        <taxon>Chordata</taxon>
        <taxon>Craniata</taxon>
        <taxon>Vertebrata</taxon>
        <taxon>Euteleostomi</taxon>
        <taxon>Actinopterygii</taxon>
        <taxon>Neopterygii</taxon>
        <taxon>Teleostei</taxon>
        <taxon>Neoteleostei</taxon>
        <taxon>Acanthomorphata</taxon>
        <taxon>Eupercaria</taxon>
        <taxon>Tetraodontiformes</taxon>
        <taxon>Tetradontoidea</taxon>
        <taxon>Tetraodontidae</taxon>
        <taxon>Tetraodon</taxon>
    </lineage>
</organism>
<protein>
    <submittedName>
        <fullName evidence="2">(spotted green pufferfish) hypothetical protein</fullName>
    </submittedName>
</protein>
<keyword evidence="1" id="KW-0812">Transmembrane</keyword>
<evidence type="ECO:0000313" key="2">
    <source>
        <dbReference type="EMBL" id="CAG14564.1"/>
    </source>
</evidence>
<gene>
    <name evidence="2" type="ORF">GSTENG00037965001</name>
</gene>
<accession>Q4RAL9</accession>
<comment type="caution">
    <text evidence="2">The sequence shown here is derived from an EMBL/GenBank/DDBJ whole genome shotgun (WGS) entry which is preliminary data.</text>
</comment>
<dbReference type="KEGG" id="tng:GSTEN00037965G001"/>
<dbReference type="OrthoDB" id="257992at2759"/>
<proteinExistence type="predicted"/>
<feature type="transmembrane region" description="Helical" evidence="1">
    <location>
        <begin position="31"/>
        <end position="54"/>
    </location>
</feature>
<reference evidence="2" key="1">
    <citation type="journal article" date="2004" name="Nature">
        <title>Genome duplication in the teleost fish Tetraodon nigroviridis reveals the early vertebrate proto-karyotype.</title>
        <authorList>
            <person name="Jaillon O."/>
            <person name="Aury J.-M."/>
            <person name="Brunet F."/>
            <person name="Petit J.-L."/>
            <person name="Stange-Thomann N."/>
            <person name="Mauceli E."/>
            <person name="Bouneau L."/>
            <person name="Fischer C."/>
            <person name="Ozouf-Costaz C."/>
            <person name="Bernot A."/>
            <person name="Nicaud S."/>
            <person name="Jaffe D."/>
            <person name="Fisher S."/>
            <person name="Lutfalla G."/>
            <person name="Dossat C."/>
            <person name="Segurens B."/>
            <person name="Dasilva C."/>
            <person name="Salanoubat M."/>
            <person name="Levy M."/>
            <person name="Boudet N."/>
            <person name="Castellano S."/>
            <person name="Anthouard V."/>
            <person name="Jubin C."/>
            <person name="Castelli V."/>
            <person name="Katinka M."/>
            <person name="Vacherie B."/>
            <person name="Biemont C."/>
            <person name="Skalli Z."/>
            <person name="Cattolico L."/>
            <person name="Poulain J."/>
            <person name="De Berardinis V."/>
            <person name="Cruaud C."/>
            <person name="Duprat S."/>
            <person name="Brottier P."/>
            <person name="Coutanceau J.-P."/>
            <person name="Gouzy J."/>
            <person name="Parra G."/>
            <person name="Lardier G."/>
            <person name="Chapple C."/>
            <person name="McKernan K.J."/>
            <person name="McEwan P."/>
            <person name="Bosak S."/>
            <person name="Kellis M."/>
            <person name="Volff J.-N."/>
            <person name="Guigo R."/>
            <person name="Zody M.C."/>
            <person name="Mesirov J."/>
            <person name="Lindblad-Toh K."/>
            <person name="Birren B."/>
            <person name="Nusbaum C."/>
            <person name="Kahn D."/>
            <person name="Robinson-Rechavi M."/>
            <person name="Laudet V."/>
            <person name="Schachter V."/>
            <person name="Quetier F."/>
            <person name="Saurin W."/>
            <person name="Scarpelli C."/>
            <person name="Wincker P."/>
            <person name="Lander E.S."/>
            <person name="Weissenbach J."/>
            <person name="Roest Crollius H."/>
        </authorList>
    </citation>
    <scope>NUCLEOTIDE SEQUENCE [LARGE SCALE GENOMIC DNA]</scope>
</reference>
<reference evidence="2" key="2">
    <citation type="submission" date="2004-02" db="EMBL/GenBank/DDBJ databases">
        <authorList>
            <consortium name="Genoscope"/>
            <consortium name="Whitehead Institute Centre for Genome Research"/>
        </authorList>
    </citation>
    <scope>NUCLEOTIDE SEQUENCE</scope>
</reference>
<evidence type="ECO:0000256" key="1">
    <source>
        <dbReference type="SAM" id="Phobius"/>
    </source>
</evidence>
<feature type="non-terminal residue" evidence="2">
    <location>
        <position position="1"/>
    </location>
</feature>
<sequence length="65" mass="7834">IFWVDRKAPVWAIQVSWKRRKRLFHMRTEEIFCVGSLFCVFGCKQVIVAIISFLETMLLMYLSYK</sequence>
<feature type="non-terminal residue" evidence="2">
    <location>
        <position position="65"/>
    </location>
</feature>
<keyword evidence="1" id="KW-1133">Transmembrane helix</keyword>
<dbReference type="EMBL" id="CAAE01023369">
    <property type="protein sequence ID" value="CAG14564.1"/>
    <property type="molecule type" value="Genomic_DNA"/>
</dbReference>
<dbReference type="AlphaFoldDB" id="Q4RAL9"/>
<keyword evidence="1" id="KW-0472">Membrane</keyword>